<reference evidence="1 2" key="1">
    <citation type="journal article" date="2019" name="Int. J. Syst. Evol. Microbiol.">
        <title>The Global Catalogue of Microorganisms (GCM) 10K type strain sequencing project: providing services to taxonomists for standard genome sequencing and annotation.</title>
        <authorList>
            <consortium name="The Broad Institute Genomics Platform"/>
            <consortium name="The Broad Institute Genome Sequencing Center for Infectious Disease"/>
            <person name="Wu L."/>
            <person name="Ma J."/>
        </authorList>
    </citation>
    <scope>NUCLEOTIDE SEQUENCE [LARGE SCALE GENOMIC DNA]</scope>
    <source>
        <strain evidence="1 2">JCM 1407</strain>
    </source>
</reference>
<comment type="caution">
    <text evidence="1">The sequence shown here is derived from an EMBL/GenBank/DDBJ whole genome shotgun (WGS) entry which is preliminary data.</text>
</comment>
<keyword evidence="2" id="KW-1185">Reference proteome</keyword>
<sequence>MSINKKYFDEKEIKEYKCLCDEKGYLSNESIGWAKKPIIDCNISKHLLRKKKWNYWYMVNDECLFSVTIVNVDYIGMVFTYLYDFTDGEFTEDTQVIPFALGCNMSKNVFDNMEFSNRKTNIFFKWEKENNIMKIIVNYNNFMRKKLTAYFNVIYSKDYETLNVVIPWNENRFQFTSKQNCIPVDGEVRLDEKSYKFYKENSFAGLDFGRGVWPFKIMWNWATFSGIQKDNLIGINLGGKWTDGTGITENAISINNKIIKLNENIIYDYDFNNLMGTWNIRTEISDKVNLQFHPLYDRISKTKFLILGSKVHQIIGEFSGYIRNKKEEKILIENIKGIAEEHNARW</sequence>
<accession>A0ABN1JHS1</accession>
<proteinExistence type="predicted"/>
<evidence type="ECO:0000313" key="2">
    <source>
        <dbReference type="Proteomes" id="UP001501510"/>
    </source>
</evidence>
<name>A0ABN1JHS1_9CLOT</name>
<protein>
    <submittedName>
        <fullName evidence="1">DUF2804 domain-containing protein</fullName>
    </submittedName>
</protein>
<dbReference type="RefSeq" id="WP_343761192.1">
    <property type="nucleotide sequence ID" value="NZ_BAAACG010000009.1"/>
</dbReference>
<dbReference type="InterPro" id="IPR021243">
    <property type="entry name" value="DUF2804"/>
</dbReference>
<organism evidence="1 2">
    <name type="scientific">Clostridium oceanicum</name>
    <dbReference type="NCBI Taxonomy" id="1543"/>
    <lineage>
        <taxon>Bacteria</taxon>
        <taxon>Bacillati</taxon>
        <taxon>Bacillota</taxon>
        <taxon>Clostridia</taxon>
        <taxon>Eubacteriales</taxon>
        <taxon>Clostridiaceae</taxon>
        <taxon>Clostridium</taxon>
    </lineage>
</organism>
<dbReference type="Proteomes" id="UP001501510">
    <property type="component" value="Unassembled WGS sequence"/>
</dbReference>
<dbReference type="PANTHER" id="PTHR35868">
    <property type="entry name" value="DUF2804 DOMAIN-CONTAINING PROTEIN-RELATED"/>
    <property type="match status" value="1"/>
</dbReference>
<dbReference type="EMBL" id="BAAACG010000009">
    <property type="protein sequence ID" value="GAA0740008.1"/>
    <property type="molecule type" value="Genomic_DNA"/>
</dbReference>
<dbReference type="PANTHER" id="PTHR35868:SF3">
    <property type="entry name" value="DUF2804 DOMAIN-CONTAINING PROTEIN"/>
    <property type="match status" value="1"/>
</dbReference>
<evidence type="ECO:0000313" key="1">
    <source>
        <dbReference type="EMBL" id="GAA0740008.1"/>
    </source>
</evidence>
<gene>
    <name evidence="1" type="ORF">GCM10008906_19440</name>
</gene>
<dbReference type="Pfam" id="PF10974">
    <property type="entry name" value="DUF2804"/>
    <property type="match status" value="1"/>
</dbReference>